<dbReference type="Pfam" id="PF12532">
    <property type="entry name" value="DUF3732"/>
    <property type="match status" value="1"/>
</dbReference>
<dbReference type="RefSeq" id="WP_218561658.1">
    <property type="nucleotide sequence ID" value="NZ_CP076642.1"/>
</dbReference>
<accession>A0A975YLK4</accession>
<sequence length="650" mass="75318">MKAFLKNIILIGHDGDLKRLGFDRGLNIITGDSKTGKSALIEIVDFCLFSNRSTIPVGKVTDFTDIFCCVFEHNNKKIIIGRSNNQPTKCYFSVEYSADFNVDNKINSNYFKSKKTRTKFEVQKDFEEHLGLSVEDTSLNDDDDYKLKKGKVSIRNATSLFFQHQNLIANKHSLFYRFDNFIKSRTVIDQFPIFMGWVDSRYYRLKKRSEDLEKQIKKIEIEEKKALLGIQEKREKLLIPIRQYYRVLNLKFLDEDASLGKLKNLAKNLPSVPLNAEQNVDFNKQLNALEKAKDKELTSLYECNQLISLIKANEEESIDYSNSMARLAEVSQDESVPKNSVSCPLCSAPVTSVVSKVEEVKRSRALLLDELSRIGSYKQDSSKSLNSLLLKRDKQKQVVANIDNEIRQLRKLFKVKNNLDIRDSLNNIRGRIENTLEFFIEGQKLEKSNHDLPAMKEELENCIRLIRGYGLEHKFSEANALINETMNELKKDLDFEDDLRNGEMKFKTEDFTFAYYFKNQEILLSEMGSGANWLACHLAVFLSILKLTSSSNSVIPVILFLDQPSQVYFPKVTRRFSSNNKQELLGEEEVDENIKQVINIFKVFERFLNELERDPKIGFKPQIIVLEHADEPEFDQYVRYRWSSNGQKLI</sequence>
<dbReference type="KEGG" id="vos:KNV97_04735"/>
<keyword evidence="2" id="KW-1185">Reference proteome</keyword>
<evidence type="ECO:0000313" key="2">
    <source>
        <dbReference type="Proteomes" id="UP000694232"/>
    </source>
</evidence>
<dbReference type="EMBL" id="CP076642">
    <property type="protein sequence ID" value="QXO15723.1"/>
    <property type="molecule type" value="Genomic_DNA"/>
</dbReference>
<organism evidence="1 2">
    <name type="scientific">Vibrio ostreae</name>
    <dbReference type="NCBI Taxonomy" id="2841925"/>
    <lineage>
        <taxon>Bacteria</taxon>
        <taxon>Pseudomonadati</taxon>
        <taxon>Pseudomonadota</taxon>
        <taxon>Gammaproteobacteria</taxon>
        <taxon>Vibrionales</taxon>
        <taxon>Vibrionaceae</taxon>
        <taxon>Vibrio</taxon>
    </lineage>
</organism>
<dbReference type="Proteomes" id="UP000694232">
    <property type="component" value="Chromosome 2"/>
</dbReference>
<dbReference type="InterPro" id="IPR022205">
    <property type="entry name" value="DUF3732"/>
</dbReference>
<proteinExistence type="predicted"/>
<evidence type="ECO:0000313" key="1">
    <source>
        <dbReference type="EMBL" id="QXO15723.1"/>
    </source>
</evidence>
<gene>
    <name evidence="1" type="ORF">KNV97_04735</name>
</gene>
<dbReference type="AlphaFoldDB" id="A0A975YLK4"/>
<reference evidence="1" key="1">
    <citation type="submission" date="2021-06" db="EMBL/GenBank/DDBJ databases">
        <title>Vibrio nov. sp., novel gut bacterium isolated from Yellow Sea oyster.</title>
        <authorList>
            <person name="Muhammad N."/>
            <person name="Nguyen T.H."/>
            <person name="Lee Y.-J."/>
            <person name="Ko J."/>
            <person name="Kim S.-G."/>
        </authorList>
    </citation>
    <scope>NUCLEOTIDE SEQUENCE</scope>
    <source>
        <strain evidence="1">OG9-811</strain>
    </source>
</reference>
<protein>
    <submittedName>
        <fullName evidence="1">DUF3732 domain-containing protein</fullName>
    </submittedName>
</protein>
<name>A0A975YLK4_9VIBR</name>